<gene>
    <name evidence="3" type="ORF">GMC94_06325</name>
</gene>
<sequence>MREKRSMQKKWVELFEKVIGRKPSPEEFMAGKACGFDLKQIQSIAGNAPAEEVAPVEEPVVEPVVEPVEEVKNVDPLLAARQAWLQHFEETYGRKPSAEEFTAAKSQNFEFFVGPVPEAEFVTPDATEETQEYVPQQQTQEYTAPLAAEQTQVFAGPNVTEAGPAQKKQKAPKTKGEKKLSKKKIGIISAIAVLVIALVAAFFYFQSTTRVEVTADKFIKAVDTKDYREAADLLSTDNDKWTKDEAESFITSMEDQGIDIGTELNKIIDNGGEGSYTDKSGNKIFGLEKADKKFGIFQEYRVASYPVQVKVKTNLDQAKLKVAANKTVTLKKDAVTDLGSFHYNTKEMELTAKTEVGNVTSKIHLNPKKATKNNLELQLNSEKRNLEVEFPDEVENPTDVKVVVNGKEVGTSTTFEVDSIPYQEIEVHAVFNMNGETYTTEKAKVTIEEGENDPIELKLTKDTLKRIKSAQDAKKAQAAKEEQNRTLAEEFLKEYRDAVFSSVSNRNNTYSKYYDTQSQAYKDMVEFTTGDGVRKAKIDYYTPGALDIQSVTEENGVVTIKTYEDFTVHYTDSHPDSQNRKYKTYTLKKVGASYVITDIVVTKES</sequence>
<dbReference type="InterPro" id="IPR054529">
    <property type="entry name" value="TcaA_2nd"/>
</dbReference>
<keyword evidence="1" id="KW-0812">Transmembrane</keyword>
<dbReference type="PANTHER" id="PTHR40038">
    <property type="entry name" value="MEMBRANE-ASSOCIATED PROTEIN TCAA"/>
    <property type="match status" value="1"/>
</dbReference>
<keyword evidence="1" id="KW-1133">Transmembrane helix</keyword>
<reference evidence="3 4" key="1">
    <citation type="journal article" date="2019" name="Nat. Med.">
        <title>A library of human gut bacterial isolates paired with longitudinal multiomics data enables mechanistic microbiome research.</title>
        <authorList>
            <person name="Poyet M."/>
            <person name="Groussin M."/>
            <person name="Gibbons S.M."/>
            <person name="Avila-Pacheco J."/>
            <person name="Jiang X."/>
            <person name="Kearney S.M."/>
            <person name="Perrotta A.R."/>
            <person name="Berdy B."/>
            <person name="Zhao S."/>
            <person name="Lieberman T.D."/>
            <person name="Swanson P.K."/>
            <person name="Smith M."/>
            <person name="Roesemann S."/>
            <person name="Alexander J.E."/>
            <person name="Rich S.A."/>
            <person name="Livny J."/>
            <person name="Vlamakis H."/>
            <person name="Clish C."/>
            <person name="Bullock K."/>
            <person name="Deik A."/>
            <person name="Scott J."/>
            <person name="Pierce K.A."/>
            <person name="Xavier R.J."/>
            <person name="Alm E.J."/>
        </authorList>
    </citation>
    <scope>NUCLEOTIDE SEQUENCE [LARGE SCALE GENOMIC DNA]</scope>
    <source>
        <strain evidence="3 4">BIOML-A1</strain>
    </source>
</reference>
<name>A0A7X2X497_STRPA</name>
<keyword evidence="1" id="KW-0472">Membrane</keyword>
<organism evidence="3 4">
    <name type="scientific">Streptococcus parasanguinis</name>
    <dbReference type="NCBI Taxonomy" id="1318"/>
    <lineage>
        <taxon>Bacteria</taxon>
        <taxon>Bacillati</taxon>
        <taxon>Bacillota</taxon>
        <taxon>Bacilli</taxon>
        <taxon>Lactobacillales</taxon>
        <taxon>Streptococcaceae</taxon>
        <taxon>Streptococcus</taxon>
    </lineage>
</organism>
<feature type="domain" description="TcaA second" evidence="2">
    <location>
        <begin position="214"/>
        <end position="302"/>
    </location>
</feature>
<proteinExistence type="predicted"/>
<dbReference type="PANTHER" id="PTHR40038:SF1">
    <property type="entry name" value="MEMBRANE-ASSOCIATED PROTEIN TCAA"/>
    <property type="match status" value="1"/>
</dbReference>
<evidence type="ECO:0000256" key="1">
    <source>
        <dbReference type="SAM" id="Phobius"/>
    </source>
</evidence>
<evidence type="ECO:0000313" key="4">
    <source>
        <dbReference type="Proteomes" id="UP000441330"/>
    </source>
</evidence>
<dbReference type="AlphaFoldDB" id="A0A7X2X497"/>
<evidence type="ECO:0000259" key="2">
    <source>
        <dbReference type="Pfam" id="PF22813"/>
    </source>
</evidence>
<dbReference type="EMBL" id="WMZJ01000004">
    <property type="protein sequence ID" value="MTS54485.1"/>
    <property type="molecule type" value="Genomic_DNA"/>
</dbReference>
<protein>
    <recommendedName>
        <fullName evidence="2">TcaA second domain-containing protein</fullName>
    </recommendedName>
</protein>
<accession>A0A7X2X497</accession>
<comment type="caution">
    <text evidence="3">The sequence shown here is derived from an EMBL/GenBank/DDBJ whole genome shotgun (WGS) entry which is preliminary data.</text>
</comment>
<dbReference type="Proteomes" id="UP000441330">
    <property type="component" value="Unassembled WGS sequence"/>
</dbReference>
<dbReference type="Pfam" id="PF22813">
    <property type="entry name" value="TcaA_2nd"/>
    <property type="match status" value="1"/>
</dbReference>
<feature type="transmembrane region" description="Helical" evidence="1">
    <location>
        <begin position="185"/>
        <end position="205"/>
    </location>
</feature>
<evidence type="ECO:0000313" key="3">
    <source>
        <dbReference type="EMBL" id="MTS54485.1"/>
    </source>
</evidence>